<comment type="subcellular location">
    <subcellularLocation>
        <location evidence="2 7">Cytoplasm</location>
    </subcellularLocation>
</comment>
<dbReference type="InterPro" id="IPR000352">
    <property type="entry name" value="Pep_chain_release_fac_I"/>
</dbReference>
<dbReference type="AlphaFoldDB" id="A0AA45HJK6"/>
<evidence type="ECO:0000256" key="1">
    <source>
        <dbReference type="ARBA" id="ARBA00002986"/>
    </source>
</evidence>
<keyword evidence="4 7" id="KW-0488">Methylation</keyword>
<keyword evidence="6 7" id="KW-0648">Protein biosynthesis</keyword>
<proteinExistence type="inferred from homology"/>
<dbReference type="Pfam" id="PF03462">
    <property type="entry name" value="PCRF"/>
    <property type="match status" value="1"/>
</dbReference>
<dbReference type="PANTHER" id="PTHR43804">
    <property type="entry name" value="LD18447P"/>
    <property type="match status" value="1"/>
</dbReference>
<dbReference type="SMART" id="SM00937">
    <property type="entry name" value="PCRF"/>
    <property type="match status" value="1"/>
</dbReference>
<dbReference type="Proteomes" id="UP000245921">
    <property type="component" value="Unassembled WGS sequence"/>
</dbReference>
<dbReference type="InterPro" id="IPR050057">
    <property type="entry name" value="Prokaryotic/Mito_RF"/>
</dbReference>
<evidence type="ECO:0000256" key="4">
    <source>
        <dbReference type="ARBA" id="ARBA00022481"/>
    </source>
</evidence>
<evidence type="ECO:0000256" key="3">
    <source>
        <dbReference type="ARBA" id="ARBA00010835"/>
    </source>
</evidence>
<dbReference type="InterPro" id="IPR045853">
    <property type="entry name" value="Pep_chain_release_fac_I_sf"/>
</dbReference>
<organism evidence="11 12">
    <name type="scientific">Oceanotoga teriensis</name>
    <dbReference type="NCBI Taxonomy" id="515440"/>
    <lineage>
        <taxon>Bacteria</taxon>
        <taxon>Thermotogati</taxon>
        <taxon>Thermotogota</taxon>
        <taxon>Thermotogae</taxon>
        <taxon>Petrotogales</taxon>
        <taxon>Petrotogaceae</taxon>
        <taxon>Oceanotoga</taxon>
    </lineage>
</organism>
<feature type="modified residue" description="N5-methylglutamine" evidence="7">
    <location>
        <position position="233"/>
    </location>
</feature>
<keyword evidence="9" id="KW-0175">Coiled coil</keyword>
<evidence type="ECO:0000313" key="12">
    <source>
        <dbReference type="Proteomes" id="UP000245921"/>
    </source>
</evidence>
<dbReference type="EMBL" id="QGGI01000002">
    <property type="protein sequence ID" value="PWJ96103.1"/>
    <property type="molecule type" value="Genomic_DNA"/>
</dbReference>
<dbReference type="InterPro" id="IPR005139">
    <property type="entry name" value="PCRF"/>
</dbReference>
<dbReference type="GO" id="GO:0005829">
    <property type="term" value="C:cytosol"/>
    <property type="evidence" value="ECO:0007669"/>
    <property type="project" value="UniProtKB-ARBA"/>
</dbReference>
<dbReference type="GO" id="GO:0016149">
    <property type="term" value="F:translation release factor activity, codon specific"/>
    <property type="evidence" value="ECO:0007669"/>
    <property type="project" value="UniProtKB-UniRule"/>
</dbReference>
<sequence length="356" mass="40961">MDLLSFKNSILEKLKELEIKLADPDIITDPESLQKYGMEHTRLNQLKELYNDLETVNEDISALSEMYNSHELDEEEYNSMSQDLQYNKDSLEKELIKLLVPSDKYDERNILMELRAGAGGDEAGLFASELMRLYIRYAERNNWKYETMDVNDNGIGGLKYAIIKIKGKSVYGKLKYESGVHRVQRVPQTESSGRVHTSTATVAVLPEVTSIDVNINDNDLRIDTYRAGGAGGQHVNKTDSAVRITHEPTGIVVQYQSERSQHQNKEAAMNILRAKLFEKQLEEQQKEISSERRHQIGTGDRSEKIRTYNFPQNRVTDHRINYTTYRIESIMDGEIDEILDKLIEHDLMIKLENLSI</sequence>
<dbReference type="SUPFAM" id="SSF75620">
    <property type="entry name" value="Release factor"/>
    <property type="match status" value="1"/>
</dbReference>
<dbReference type="HAMAP" id="MF_00093">
    <property type="entry name" value="Rel_fac_1"/>
    <property type="match status" value="1"/>
</dbReference>
<feature type="domain" description="Prokaryotic-type class I peptide chain release factors" evidence="10">
    <location>
        <begin position="226"/>
        <end position="242"/>
    </location>
</feature>
<feature type="coiled-coil region" evidence="9">
    <location>
        <begin position="43"/>
        <end position="94"/>
    </location>
</feature>
<dbReference type="FunFam" id="3.30.70.1660:FF:000002">
    <property type="entry name" value="Peptide chain release factor 1"/>
    <property type="match status" value="1"/>
</dbReference>
<comment type="similarity">
    <text evidence="3 7">Belongs to the prokaryotic/mitochondrial release factor family.</text>
</comment>
<evidence type="ECO:0000256" key="5">
    <source>
        <dbReference type="ARBA" id="ARBA00022490"/>
    </source>
</evidence>
<dbReference type="NCBIfam" id="TIGR00019">
    <property type="entry name" value="prfA"/>
    <property type="match status" value="1"/>
</dbReference>
<dbReference type="NCBIfam" id="NF001859">
    <property type="entry name" value="PRK00591.1"/>
    <property type="match status" value="1"/>
</dbReference>
<protein>
    <recommendedName>
        <fullName evidence="7 8">Peptide chain release factor 1</fullName>
        <shortName evidence="7">RF-1</shortName>
    </recommendedName>
</protein>
<accession>A0AA45HJK6</accession>
<dbReference type="Pfam" id="PF00472">
    <property type="entry name" value="RF-1"/>
    <property type="match status" value="1"/>
</dbReference>
<comment type="caution">
    <text evidence="11">The sequence shown here is derived from an EMBL/GenBank/DDBJ whole genome shotgun (WGS) entry which is preliminary data.</text>
</comment>
<dbReference type="RefSeq" id="WP_109603727.1">
    <property type="nucleotide sequence ID" value="NZ_QGGI01000002.1"/>
</dbReference>
<evidence type="ECO:0000256" key="2">
    <source>
        <dbReference type="ARBA" id="ARBA00004496"/>
    </source>
</evidence>
<evidence type="ECO:0000256" key="7">
    <source>
        <dbReference type="HAMAP-Rule" id="MF_00093"/>
    </source>
</evidence>
<evidence type="ECO:0000313" key="11">
    <source>
        <dbReference type="EMBL" id="PWJ96103.1"/>
    </source>
</evidence>
<name>A0AA45HJK6_9BACT</name>
<gene>
    <name evidence="7" type="primary">prfA</name>
    <name evidence="11" type="ORF">C7380_10210</name>
</gene>
<dbReference type="PROSITE" id="PS00745">
    <property type="entry name" value="RF_PROK_I"/>
    <property type="match status" value="1"/>
</dbReference>
<dbReference type="Gene3D" id="3.30.70.1660">
    <property type="match status" value="1"/>
</dbReference>
<dbReference type="Gene3D" id="6.10.140.1950">
    <property type="match status" value="1"/>
</dbReference>
<comment type="PTM">
    <text evidence="7">Methylated by PrmC. Methylation increases the termination efficiency of RF1.</text>
</comment>
<dbReference type="Gene3D" id="3.30.160.20">
    <property type="match status" value="1"/>
</dbReference>
<evidence type="ECO:0000259" key="10">
    <source>
        <dbReference type="PROSITE" id="PS00745"/>
    </source>
</evidence>
<evidence type="ECO:0000256" key="6">
    <source>
        <dbReference type="ARBA" id="ARBA00022917"/>
    </source>
</evidence>
<evidence type="ECO:0000256" key="9">
    <source>
        <dbReference type="SAM" id="Coils"/>
    </source>
</evidence>
<keyword evidence="12" id="KW-1185">Reference proteome</keyword>
<comment type="function">
    <text evidence="1 7">Peptide chain release factor 1 directs the termination of translation in response to the peptide chain termination codons UAG and UAA.</text>
</comment>
<evidence type="ECO:0000256" key="8">
    <source>
        <dbReference type="NCBIfam" id="TIGR00019"/>
    </source>
</evidence>
<dbReference type="FunFam" id="3.30.70.1660:FF:000004">
    <property type="entry name" value="Peptide chain release factor 1"/>
    <property type="match status" value="1"/>
</dbReference>
<reference evidence="11 12" key="1">
    <citation type="submission" date="2018-05" db="EMBL/GenBank/DDBJ databases">
        <title>Genomic Encyclopedia of Type Strains, Phase IV (KMG-IV): sequencing the most valuable type-strain genomes for metagenomic binning, comparative biology and taxonomic classification.</title>
        <authorList>
            <person name="Goeker M."/>
        </authorList>
    </citation>
    <scope>NUCLEOTIDE SEQUENCE [LARGE SCALE GENOMIC DNA]</scope>
    <source>
        <strain evidence="11 12">DSM 24906</strain>
    </source>
</reference>
<dbReference type="FunFam" id="3.30.160.20:FF:000004">
    <property type="entry name" value="Peptide chain release factor 1"/>
    <property type="match status" value="1"/>
</dbReference>
<dbReference type="InterPro" id="IPR004373">
    <property type="entry name" value="RF-1"/>
</dbReference>
<dbReference type="PANTHER" id="PTHR43804:SF7">
    <property type="entry name" value="LD18447P"/>
    <property type="match status" value="1"/>
</dbReference>
<keyword evidence="5 7" id="KW-0963">Cytoplasm</keyword>